<dbReference type="PANTHER" id="PTHR35400">
    <property type="entry name" value="SLR1083 PROTEIN"/>
    <property type="match status" value="1"/>
</dbReference>
<name>A0A1H0GSH8_9PSEU</name>
<feature type="domain" description="Putative restriction endonuclease" evidence="1">
    <location>
        <begin position="23"/>
        <end position="187"/>
    </location>
</feature>
<dbReference type="Proteomes" id="UP000199691">
    <property type="component" value="Unassembled WGS sequence"/>
</dbReference>
<dbReference type="AlphaFoldDB" id="A0A1H0GSH8"/>
<dbReference type="Pfam" id="PF05685">
    <property type="entry name" value="Uma2"/>
    <property type="match status" value="1"/>
</dbReference>
<dbReference type="CDD" id="cd06260">
    <property type="entry name" value="DUF820-like"/>
    <property type="match status" value="1"/>
</dbReference>
<evidence type="ECO:0000313" key="3">
    <source>
        <dbReference type="Proteomes" id="UP000199691"/>
    </source>
</evidence>
<protein>
    <submittedName>
        <fullName evidence="2">Endonuclease, Uma2 family (Restriction endonuclease fold)</fullName>
    </submittedName>
</protein>
<organism evidence="2 3">
    <name type="scientific">Lentzea jiangxiensis</name>
    <dbReference type="NCBI Taxonomy" id="641025"/>
    <lineage>
        <taxon>Bacteria</taxon>
        <taxon>Bacillati</taxon>
        <taxon>Actinomycetota</taxon>
        <taxon>Actinomycetes</taxon>
        <taxon>Pseudonocardiales</taxon>
        <taxon>Pseudonocardiaceae</taxon>
        <taxon>Lentzea</taxon>
    </lineage>
</organism>
<keyword evidence="2" id="KW-0255">Endonuclease</keyword>
<dbReference type="PANTHER" id="PTHR35400:SF3">
    <property type="entry name" value="SLL1072 PROTEIN"/>
    <property type="match status" value="1"/>
</dbReference>
<dbReference type="GO" id="GO:0004519">
    <property type="term" value="F:endonuclease activity"/>
    <property type="evidence" value="ECO:0007669"/>
    <property type="project" value="UniProtKB-KW"/>
</dbReference>
<gene>
    <name evidence="2" type="ORF">SAMN05421507_1011336</name>
</gene>
<keyword evidence="2" id="KW-0540">Nuclease</keyword>
<accession>A0A1H0GSH8</accession>
<keyword evidence="3" id="KW-1185">Reference proteome</keyword>
<proteinExistence type="predicted"/>
<dbReference type="InterPro" id="IPR011335">
    <property type="entry name" value="Restrct_endonuc-II-like"/>
</dbReference>
<dbReference type="SUPFAM" id="SSF52980">
    <property type="entry name" value="Restriction endonuclease-like"/>
    <property type="match status" value="1"/>
</dbReference>
<dbReference type="STRING" id="641025.SAMN05421507_1011336"/>
<dbReference type="InterPro" id="IPR008538">
    <property type="entry name" value="Uma2"/>
</dbReference>
<evidence type="ECO:0000259" key="1">
    <source>
        <dbReference type="Pfam" id="PF05685"/>
    </source>
</evidence>
<dbReference type="RefSeq" id="WP_245733174.1">
    <property type="nucleotide sequence ID" value="NZ_FNIX01000001.1"/>
</dbReference>
<sequence length="189" mass="21021">MAAPAEAKIDFLLPNHEGPWTIEDVLALPEDNSQRIELVDGMLYVSPLGTAAHQRLVFEASYTLRGACPQDYEATIELNVEFDDRRLFIPDFTVLKRKGAKGLTVPAEDVLLIGEVISKSTKLKDLVVKRQVYAEARVPYYLIIDPAKGVPEAVLLELDEEGEYAEIARSENGVLTIERPFPVTLELPS</sequence>
<dbReference type="EMBL" id="FNIX01000001">
    <property type="protein sequence ID" value="SDO09853.1"/>
    <property type="molecule type" value="Genomic_DNA"/>
</dbReference>
<reference evidence="3" key="1">
    <citation type="submission" date="2016-10" db="EMBL/GenBank/DDBJ databases">
        <authorList>
            <person name="Varghese N."/>
            <person name="Submissions S."/>
        </authorList>
    </citation>
    <scope>NUCLEOTIDE SEQUENCE [LARGE SCALE GENOMIC DNA]</scope>
    <source>
        <strain evidence="3">CGMCC 4.6609</strain>
    </source>
</reference>
<evidence type="ECO:0000313" key="2">
    <source>
        <dbReference type="EMBL" id="SDO09853.1"/>
    </source>
</evidence>
<dbReference type="Gene3D" id="3.90.1570.10">
    <property type="entry name" value="tt1808, chain A"/>
    <property type="match status" value="1"/>
</dbReference>
<keyword evidence="2" id="KW-0378">Hydrolase</keyword>
<dbReference type="InterPro" id="IPR012296">
    <property type="entry name" value="Nuclease_put_TT1808"/>
</dbReference>